<feature type="domain" description="CRM" evidence="4">
    <location>
        <begin position="2"/>
        <end position="98"/>
    </location>
</feature>
<name>A0A6M4H945_9PROT</name>
<dbReference type="EMBL" id="CP053073">
    <property type="protein sequence ID" value="QJR16101.1"/>
    <property type="molecule type" value="Genomic_DNA"/>
</dbReference>
<reference evidence="5 6" key="1">
    <citation type="submission" date="2020-04" db="EMBL/GenBank/DDBJ databases">
        <title>Usitatibacter rugosus gen. nov., sp. nov. and Usitatibacter palustris sp. nov., novel members of Usitatibacteraceae fam. nov. within the order Nitrosomonadales isolated from soil.</title>
        <authorList>
            <person name="Huber K.J."/>
            <person name="Neumann-Schaal M."/>
            <person name="Geppert A."/>
            <person name="Luckner M."/>
            <person name="Wanner G."/>
            <person name="Overmann J."/>
        </authorList>
    </citation>
    <scope>NUCLEOTIDE SEQUENCE [LARGE SCALE GENOMIC DNA]</scope>
    <source>
        <strain evidence="5 6">Swamp67</strain>
    </source>
</reference>
<dbReference type="InterPro" id="IPR051925">
    <property type="entry name" value="RNA-binding_domain"/>
</dbReference>
<dbReference type="RefSeq" id="WP_171163939.1">
    <property type="nucleotide sequence ID" value="NZ_CP053073.1"/>
</dbReference>
<organism evidence="5 6">
    <name type="scientific">Usitatibacter palustris</name>
    <dbReference type="NCBI Taxonomy" id="2732487"/>
    <lineage>
        <taxon>Bacteria</taxon>
        <taxon>Pseudomonadati</taxon>
        <taxon>Pseudomonadota</taxon>
        <taxon>Betaproteobacteria</taxon>
        <taxon>Nitrosomonadales</taxon>
        <taxon>Usitatibacteraceae</taxon>
        <taxon>Usitatibacter</taxon>
    </lineage>
</organism>
<dbReference type="Pfam" id="PF01985">
    <property type="entry name" value="CRS1_YhbY"/>
    <property type="match status" value="1"/>
</dbReference>
<dbReference type="PANTHER" id="PTHR40065">
    <property type="entry name" value="RNA-BINDING PROTEIN YHBY"/>
    <property type="match status" value="1"/>
</dbReference>
<dbReference type="PROSITE" id="PS51295">
    <property type="entry name" value="CRM"/>
    <property type="match status" value="1"/>
</dbReference>
<evidence type="ECO:0000313" key="6">
    <source>
        <dbReference type="Proteomes" id="UP000503096"/>
    </source>
</evidence>
<sequence>MNPLTSKRRSELRAEAHKLSPVVLIGDKGLTESVVRETDRALSAHELIKVRASTNDREARSAWMAELCEKLSAHAVQEIGKVLVLYRENPEKALPKPAKTPAARPARKPPREPRKEPVATKKKMGKRTSLWTKKPRDPNAPPKGILRPRSRAASPRPASGPLRRRPRTSR</sequence>
<dbReference type="AlphaFoldDB" id="A0A6M4H945"/>
<evidence type="ECO:0000256" key="2">
    <source>
        <dbReference type="PROSITE-ProRule" id="PRU00626"/>
    </source>
</evidence>
<dbReference type="Proteomes" id="UP000503096">
    <property type="component" value="Chromosome"/>
</dbReference>
<feature type="region of interest" description="Disordered" evidence="3">
    <location>
        <begin position="91"/>
        <end position="170"/>
    </location>
</feature>
<dbReference type="Gene3D" id="3.30.110.60">
    <property type="entry name" value="YhbY-like"/>
    <property type="match status" value="1"/>
</dbReference>
<feature type="compositionally biased region" description="Basic and acidic residues" evidence="3">
    <location>
        <begin position="109"/>
        <end position="119"/>
    </location>
</feature>
<protein>
    <recommendedName>
        <fullName evidence="4">CRM domain-containing protein</fullName>
    </recommendedName>
</protein>
<dbReference type="SUPFAM" id="SSF75471">
    <property type="entry name" value="YhbY-like"/>
    <property type="match status" value="1"/>
</dbReference>
<keyword evidence="6" id="KW-1185">Reference proteome</keyword>
<dbReference type="InterPro" id="IPR035920">
    <property type="entry name" value="YhbY-like_sf"/>
</dbReference>
<feature type="compositionally biased region" description="Low complexity" evidence="3">
    <location>
        <begin position="151"/>
        <end position="161"/>
    </location>
</feature>
<feature type="compositionally biased region" description="Low complexity" evidence="3">
    <location>
        <begin position="95"/>
        <end position="104"/>
    </location>
</feature>
<evidence type="ECO:0000256" key="1">
    <source>
        <dbReference type="ARBA" id="ARBA00022884"/>
    </source>
</evidence>
<dbReference type="InterPro" id="IPR017924">
    <property type="entry name" value="RNA-binding_YhbY"/>
</dbReference>
<dbReference type="KEGG" id="upl:DSM104440_02930"/>
<evidence type="ECO:0000313" key="5">
    <source>
        <dbReference type="EMBL" id="QJR16101.1"/>
    </source>
</evidence>
<dbReference type="SMART" id="SM01103">
    <property type="entry name" value="CRS1_YhbY"/>
    <property type="match status" value="1"/>
</dbReference>
<gene>
    <name evidence="5" type="ORF">DSM104440_02930</name>
</gene>
<keyword evidence="1 2" id="KW-0694">RNA-binding</keyword>
<proteinExistence type="predicted"/>
<accession>A0A6M4H945</accession>
<dbReference type="GO" id="GO:0003723">
    <property type="term" value="F:RNA binding"/>
    <property type="evidence" value="ECO:0007669"/>
    <property type="project" value="UniProtKB-UniRule"/>
</dbReference>
<dbReference type="InterPro" id="IPR001890">
    <property type="entry name" value="RNA-binding_CRM"/>
</dbReference>
<dbReference type="PANTHER" id="PTHR40065:SF3">
    <property type="entry name" value="RNA-BINDING PROTEIN YHBY"/>
    <property type="match status" value="1"/>
</dbReference>
<evidence type="ECO:0000259" key="4">
    <source>
        <dbReference type="PROSITE" id="PS51295"/>
    </source>
</evidence>
<dbReference type="InParanoid" id="A0A6M4H945"/>
<dbReference type="FunCoup" id="A0A6M4H945">
    <property type="interactions" value="256"/>
</dbReference>
<evidence type="ECO:0000256" key="3">
    <source>
        <dbReference type="SAM" id="MobiDB-lite"/>
    </source>
</evidence>
<dbReference type="NCBIfam" id="TIGR00253">
    <property type="entry name" value="RNA_bind_YhbY"/>
    <property type="match status" value="1"/>
</dbReference>